<proteinExistence type="predicted"/>
<protein>
    <submittedName>
        <fullName evidence="1">Uncharacterized protein</fullName>
    </submittedName>
</protein>
<dbReference type="RefSeq" id="WP_091349215.1">
    <property type="nucleotide sequence ID" value="NZ_FMHV01000002.1"/>
</dbReference>
<organism evidence="1 2">
    <name type="scientific">Micromonospora rhizosphaerae</name>
    <dbReference type="NCBI Taxonomy" id="568872"/>
    <lineage>
        <taxon>Bacteria</taxon>
        <taxon>Bacillati</taxon>
        <taxon>Actinomycetota</taxon>
        <taxon>Actinomycetes</taxon>
        <taxon>Micromonosporales</taxon>
        <taxon>Micromonosporaceae</taxon>
        <taxon>Micromonospora</taxon>
    </lineage>
</organism>
<dbReference type="EMBL" id="FMHV01000002">
    <property type="protein sequence ID" value="SCL31583.1"/>
    <property type="molecule type" value="Genomic_DNA"/>
</dbReference>
<dbReference type="OrthoDB" id="4106525at2"/>
<dbReference type="Proteomes" id="UP000199413">
    <property type="component" value="Unassembled WGS sequence"/>
</dbReference>
<name>A0A1C6SQM1_9ACTN</name>
<keyword evidence="2" id="KW-1185">Reference proteome</keyword>
<reference evidence="2" key="1">
    <citation type="submission" date="2016-06" db="EMBL/GenBank/DDBJ databases">
        <authorList>
            <person name="Varghese N."/>
            <person name="Submissions Spin"/>
        </authorList>
    </citation>
    <scope>NUCLEOTIDE SEQUENCE [LARGE SCALE GENOMIC DNA]</scope>
    <source>
        <strain evidence="2">DSM 45431</strain>
    </source>
</reference>
<dbReference type="AlphaFoldDB" id="A0A1C6SQM1"/>
<evidence type="ECO:0000313" key="1">
    <source>
        <dbReference type="EMBL" id="SCL31583.1"/>
    </source>
</evidence>
<gene>
    <name evidence="1" type="ORF">GA0070624_4294</name>
</gene>
<dbReference type="STRING" id="568872.GA0070624_4294"/>
<accession>A0A1C6SQM1</accession>
<evidence type="ECO:0000313" key="2">
    <source>
        <dbReference type="Proteomes" id="UP000199413"/>
    </source>
</evidence>
<sequence>MAAAEAPVAHRAMDGRRFLLSGPLDFSAPFTSVVELTIAGREHEFTAGSVGLADELAQALGVTDFDEQLNYQGGALLTARVTSYDAQVQLDEDRLVAAWRGRRYCFVTQLYGASTADLLAVLRTLRIAEHGDGLAVRPDASAGSRIAAPATVIKQVPGLGLLDLAPLTAERARQLPSWRGLRTRAGELFRDTLSDGKPYFVLAAADTWVTVLPLADTVVDRVPDLVDRLRVQSVE</sequence>